<evidence type="ECO:0000313" key="2">
    <source>
        <dbReference type="Proteomes" id="UP001200470"/>
    </source>
</evidence>
<name>A0ABS9CE43_9BACT</name>
<protein>
    <submittedName>
        <fullName evidence="1">ABC transporter substrate-binding protein</fullName>
    </submittedName>
</protein>
<comment type="caution">
    <text evidence="1">The sequence shown here is derived from an EMBL/GenBank/DDBJ whole genome shotgun (WGS) entry which is preliminary data.</text>
</comment>
<accession>A0ABS9CE43</accession>
<keyword evidence="2" id="KW-1185">Reference proteome</keyword>
<sequence>MQMINMRTIIPALVLVLLVAACGQSYEETKKLTRKQRVEAMRKDSAALKIAVMPTMDCLPIFVAQHHQLYDTLNGGVRLKYFMAQMDCDTAIERGRVEGVMTDLIRATRMTRQGTALRYMGATNAYWQLVANRHARLKHLKQLDDKMVAMTRYSVTDWLCDYVVDSTKIKSEKLFRVQINDVDVRLQMLRNNELDAFFMTEPQATAARIGKNNVLLDTRKIDAWMGVLAFREVEMRRPERHRQLELFMKAYNAACDSINKYGVKHYKPLIVKYCRTTEQVVDSLPEMKYRHAAGVRDKDVARAENWWKKKH</sequence>
<dbReference type="PROSITE" id="PS51257">
    <property type="entry name" value="PROKAR_LIPOPROTEIN"/>
    <property type="match status" value="1"/>
</dbReference>
<dbReference type="Gene3D" id="3.40.190.10">
    <property type="entry name" value="Periplasmic binding protein-like II"/>
    <property type="match status" value="2"/>
</dbReference>
<dbReference type="Proteomes" id="UP001200470">
    <property type="component" value="Unassembled WGS sequence"/>
</dbReference>
<organism evidence="1 2">
    <name type="scientific">Xylanibacter brevis</name>
    <dbReference type="NCBI Taxonomy" id="83231"/>
    <lineage>
        <taxon>Bacteria</taxon>
        <taxon>Pseudomonadati</taxon>
        <taxon>Bacteroidota</taxon>
        <taxon>Bacteroidia</taxon>
        <taxon>Bacteroidales</taxon>
        <taxon>Prevotellaceae</taxon>
        <taxon>Xylanibacter</taxon>
    </lineage>
</organism>
<proteinExistence type="predicted"/>
<gene>
    <name evidence="1" type="ORF">I6E12_01740</name>
</gene>
<dbReference type="EMBL" id="JADYTN010000003">
    <property type="protein sequence ID" value="MCF2562840.1"/>
    <property type="molecule type" value="Genomic_DNA"/>
</dbReference>
<reference evidence="1 2" key="1">
    <citation type="submission" date="2020-12" db="EMBL/GenBank/DDBJ databases">
        <title>Whole genome sequences of gut porcine anaerobes.</title>
        <authorList>
            <person name="Kubasova T."/>
            <person name="Jahodarova E."/>
            <person name="Rychlik I."/>
        </authorList>
    </citation>
    <scope>NUCLEOTIDE SEQUENCE [LARGE SCALE GENOMIC DNA]</scope>
    <source>
        <strain evidence="1 2">An925</strain>
    </source>
</reference>
<dbReference type="PANTHER" id="PTHR30024">
    <property type="entry name" value="ALIPHATIC SULFONATES-BINDING PROTEIN-RELATED"/>
    <property type="match status" value="1"/>
</dbReference>
<dbReference type="SUPFAM" id="SSF53850">
    <property type="entry name" value="Periplasmic binding protein-like II"/>
    <property type="match status" value="1"/>
</dbReference>
<evidence type="ECO:0000313" key="1">
    <source>
        <dbReference type="EMBL" id="MCF2562840.1"/>
    </source>
</evidence>